<evidence type="ECO:0000256" key="2">
    <source>
        <dbReference type="ARBA" id="ARBA00006666"/>
    </source>
</evidence>
<gene>
    <name evidence="16" type="primary">LOC116296347</name>
</gene>
<name>A0A6P8HUW9_ACTTE</name>
<dbReference type="AlphaFoldDB" id="A0A6P8HUW9"/>
<keyword evidence="10 13" id="KW-0472">Membrane</keyword>
<keyword evidence="6" id="KW-0631">Potassium channel</keyword>
<feature type="domain" description="Potassium channel" evidence="14">
    <location>
        <begin position="88"/>
        <end position="148"/>
    </location>
</feature>
<protein>
    <submittedName>
        <fullName evidence="16">Potassium channel subfamily K member 9-like</fullName>
    </submittedName>
</protein>
<evidence type="ECO:0000256" key="12">
    <source>
        <dbReference type="RuleBase" id="RU003857"/>
    </source>
</evidence>
<dbReference type="SUPFAM" id="SSF81324">
    <property type="entry name" value="Voltage-gated potassium channels"/>
    <property type="match status" value="2"/>
</dbReference>
<evidence type="ECO:0000313" key="16">
    <source>
        <dbReference type="RefSeq" id="XP_031560214.1"/>
    </source>
</evidence>
<evidence type="ECO:0000313" key="15">
    <source>
        <dbReference type="Proteomes" id="UP000515163"/>
    </source>
</evidence>
<keyword evidence="15" id="KW-1185">Reference proteome</keyword>
<keyword evidence="9 12" id="KW-0406">Ion transport</keyword>
<evidence type="ECO:0000256" key="1">
    <source>
        <dbReference type="ARBA" id="ARBA00004141"/>
    </source>
</evidence>
<keyword evidence="5 12" id="KW-0812">Transmembrane</keyword>
<evidence type="ECO:0000256" key="13">
    <source>
        <dbReference type="SAM" id="Phobius"/>
    </source>
</evidence>
<proteinExistence type="inferred from homology"/>
<evidence type="ECO:0000256" key="8">
    <source>
        <dbReference type="ARBA" id="ARBA00022989"/>
    </source>
</evidence>
<reference evidence="16" key="1">
    <citation type="submission" date="2025-08" db="UniProtKB">
        <authorList>
            <consortium name="RefSeq"/>
        </authorList>
    </citation>
    <scope>IDENTIFICATION</scope>
    <source>
        <tissue evidence="16">Tentacle</tissue>
    </source>
</reference>
<dbReference type="InterPro" id="IPR013099">
    <property type="entry name" value="K_chnl_dom"/>
</dbReference>
<dbReference type="GO" id="GO:0015271">
    <property type="term" value="F:outward rectifier potassium channel activity"/>
    <property type="evidence" value="ECO:0007669"/>
    <property type="project" value="TreeGrafter"/>
</dbReference>
<feature type="transmembrane region" description="Helical" evidence="13">
    <location>
        <begin position="199"/>
        <end position="221"/>
    </location>
</feature>
<dbReference type="PRINTS" id="PR01095">
    <property type="entry name" value="TASKCHANNEL"/>
</dbReference>
<dbReference type="PANTHER" id="PTHR11003">
    <property type="entry name" value="POTASSIUM CHANNEL, SUBFAMILY K"/>
    <property type="match status" value="1"/>
</dbReference>
<keyword evidence="8 13" id="KW-1133">Transmembrane helix</keyword>
<accession>A0A6P8HUW9</accession>
<dbReference type="GO" id="GO:0005886">
    <property type="term" value="C:plasma membrane"/>
    <property type="evidence" value="ECO:0007669"/>
    <property type="project" value="TreeGrafter"/>
</dbReference>
<dbReference type="InterPro" id="IPR003092">
    <property type="entry name" value="2pore_dom_K_chnl_TASK"/>
</dbReference>
<feature type="transmembrane region" description="Helical" evidence="13">
    <location>
        <begin position="174"/>
        <end position="193"/>
    </location>
</feature>
<dbReference type="RefSeq" id="XP_031560214.1">
    <property type="nucleotide sequence ID" value="XM_031704354.1"/>
</dbReference>
<evidence type="ECO:0000256" key="7">
    <source>
        <dbReference type="ARBA" id="ARBA00022958"/>
    </source>
</evidence>
<evidence type="ECO:0000256" key="9">
    <source>
        <dbReference type="ARBA" id="ARBA00023065"/>
    </source>
</evidence>
<feature type="transmembrane region" description="Helical" evidence="13">
    <location>
        <begin position="20"/>
        <end position="40"/>
    </location>
</feature>
<dbReference type="Proteomes" id="UP000515163">
    <property type="component" value="Unplaced"/>
</dbReference>
<dbReference type="Gene3D" id="1.10.287.70">
    <property type="match status" value="1"/>
</dbReference>
<evidence type="ECO:0000256" key="11">
    <source>
        <dbReference type="ARBA" id="ARBA00023303"/>
    </source>
</evidence>
<dbReference type="GO" id="GO:0022841">
    <property type="term" value="F:potassium ion leak channel activity"/>
    <property type="evidence" value="ECO:0007669"/>
    <property type="project" value="TreeGrafter"/>
</dbReference>
<feature type="transmembrane region" description="Helical" evidence="13">
    <location>
        <begin position="119"/>
        <end position="140"/>
    </location>
</feature>
<keyword evidence="3 12" id="KW-0813">Transport</keyword>
<feature type="transmembrane region" description="Helical" evidence="13">
    <location>
        <begin position="93"/>
        <end position="113"/>
    </location>
</feature>
<keyword evidence="4" id="KW-0633">Potassium transport</keyword>
<organism evidence="15 16">
    <name type="scientific">Actinia tenebrosa</name>
    <name type="common">Australian red waratah sea anemone</name>
    <dbReference type="NCBI Taxonomy" id="6105"/>
    <lineage>
        <taxon>Eukaryota</taxon>
        <taxon>Metazoa</taxon>
        <taxon>Cnidaria</taxon>
        <taxon>Anthozoa</taxon>
        <taxon>Hexacorallia</taxon>
        <taxon>Actiniaria</taxon>
        <taxon>Actiniidae</taxon>
        <taxon>Actinia</taxon>
    </lineage>
</organism>
<dbReference type="KEGG" id="aten:116296347"/>
<dbReference type="InterPro" id="IPR003280">
    <property type="entry name" value="2pore_dom_K_chnl"/>
</dbReference>
<comment type="similarity">
    <text evidence="2 12">Belongs to the two pore domain potassium channel (TC 1.A.1.8) family.</text>
</comment>
<dbReference type="GeneID" id="116296347"/>
<evidence type="ECO:0000256" key="6">
    <source>
        <dbReference type="ARBA" id="ARBA00022826"/>
    </source>
</evidence>
<dbReference type="PANTHER" id="PTHR11003:SF345">
    <property type="entry name" value="TWIK FAMILY OF POTASSIUM CHANNELS PROTEIN 18"/>
    <property type="match status" value="1"/>
</dbReference>
<feature type="domain" description="Potassium channel" evidence="14">
    <location>
        <begin position="182"/>
        <end position="256"/>
    </location>
</feature>
<feature type="transmembrane region" description="Helical" evidence="13">
    <location>
        <begin position="233"/>
        <end position="260"/>
    </location>
</feature>
<sequence length="306" mass="34755">MGVFFLNFLRALKGPTKNLLLRTTLFFVYLLFGAAVFQTIESGEERREKHHFELVRQNMAEKYNISEKDMANLFLEISKAVDEGYFDVNYDRWSFAGSLFFTGTVVTTIGYGKMAPATVWGRVFCIFYAIFGIPITGLMLKSIGERITEGIANFFRLVDRRVCNREPQSIHTKTVIAVFAIVISMVLLLAALAMEYEGWTYFEGLYFGFITLSTIGFGDYVPAHPSEYQNHPAFVIIFTAITFVYFTVGLALVSSALLAISRLFEDDPPWGFISLGMNQDDDDEDRITREKLQAHKLHDATKSDVH</sequence>
<evidence type="ECO:0000256" key="10">
    <source>
        <dbReference type="ARBA" id="ARBA00023136"/>
    </source>
</evidence>
<dbReference type="PRINTS" id="PR01333">
    <property type="entry name" value="2POREKCHANEL"/>
</dbReference>
<dbReference type="InParanoid" id="A0A6P8HUW9"/>
<evidence type="ECO:0000259" key="14">
    <source>
        <dbReference type="Pfam" id="PF07885"/>
    </source>
</evidence>
<evidence type="ECO:0000256" key="3">
    <source>
        <dbReference type="ARBA" id="ARBA00022448"/>
    </source>
</evidence>
<dbReference type="OrthoDB" id="297496at2759"/>
<dbReference type="GO" id="GO:0030322">
    <property type="term" value="P:stabilization of membrane potential"/>
    <property type="evidence" value="ECO:0007669"/>
    <property type="project" value="TreeGrafter"/>
</dbReference>
<keyword evidence="7" id="KW-0630">Potassium</keyword>
<comment type="subcellular location">
    <subcellularLocation>
        <location evidence="1">Membrane</location>
        <topology evidence="1">Multi-pass membrane protein</topology>
    </subcellularLocation>
</comment>
<evidence type="ECO:0000256" key="4">
    <source>
        <dbReference type="ARBA" id="ARBA00022538"/>
    </source>
</evidence>
<dbReference type="Pfam" id="PF07885">
    <property type="entry name" value="Ion_trans_2"/>
    <property type="match status" value="2"/>
</dbReference>
<evidence type="ECO:0000256" key="5">
    <source>
        <dbReference type="ARBA" id="ARBA00022692"/>
    </source>
</evidence>
<keyword evidence="11 12" id="KW-0407">Ion channel</keyword>